<keyword evidence="4" id="KW-1185">Reference proteome</keyword>
<keyword evidence="2" id="KW-0812">Transmembrane</keyword>
<evidence type="ECO:0000313" key="4">
    <source>
        <dbReference type="Proteomes" id="UP000249542"/>
    </source>
</evidence>
<dbReference type="Proteomes" id="UP000249542">
    <property type="component" value="Unassembled WGS sequence"/>
</dbReference>
<sequence>MDTLKNYVSFGRFKFLMINFKNLIFNSLFVSSIFLAISCNSDQKEEKALQNFQEKKAAQLKENISISNIKSVSLSAEAKDSVSQWPEYLTFENEIAGLQNSSIQEIVNTSNNLKETSAALISTIPPIFKEIPIQTRINVMYTKASVLVQESSKTNFDNKVITQKTKELIIAFQDLKIQLNEVFLKTLEEFEEEIEKRIQEQDSIQQIKKDSVS</sequence>
<dbReference type="EMBL" id="QKYV01000003">
    <property type="protein sequence ID" value="PZW41793.1"/>
    <property type="molecule type" value="Genomic_DNA"/>
</dbReference>
<keyword evidence="2" id="KW-1133">Transmembrane helix</keyword>
<evidence type="ECO:0000256" key="2">
    <source>
        <dbReference type="SAM" id="Phobius"/>
    </source>
</evidence>
<name>A0A2W7ISZ7_9FLAO</name>
<evidence type="ECO:0000313" key="3">
    <source>
        <dbReference type="EMBL" id="PZW41793.1"/>
    </source>
</evidence>
<dbReference type="AlphaFoldDB" id="A0A2W7ISZ7"/>
<accession>A0A2W7ISZ7</accession>
<proteinExistence type="predicted"/>
<evidence type="ECO:0000256" key="1">
    <source>
        <dbReference type="SAM" id="Coils"/>
    </source>
</evidence>
<keyword evidence="1" id="KW-0175">Coiled coil</keyword>
<comment type="caution">
    <text evidence="3">The sequence shown here is derived from an EMBL/GenBank/DDBJ whole genome shotgun (WGS) entry which is preliminary data.</text>
</comment>
<keyword evidence="2" id="KW-0472">Membrane</keyword>
<reference evidence="3 4" key="1">
    <citation type="submission" date="2018-06" db="EMBL/GenBank/DDBJ databases">
        <title>Genomic Encyclopedia of Archaeal and Bacterial Type Strains, Phase II (KMG-II): from individual species to whole genera.</title>
        <authorList>
            <person name="Goeker M."/>
        </authorList>
    </citation>
    <scope>NUCLEOTIDE SEQUENCE [LARGE SCALE GENOMIC DNA]</scope>
    <source>
        <strain evidence="3 4">DSM 15361</strain>
    </source>
</reference>
<protein>
    <submittedName>
        <fullName evidence="3">Uncharacterized protein</fullName>
    </submittedName>
</protein>
<gene>
    <name evidence="3" type="ORF">LX95_01477</name>
</gene>
<organism evidence="3 4">
    <name type="scientific">Mesonia algae</name>
    <dbReference type="NCBI Taxonomy" id="213248"/>
    <lineage>
        <taxon>Bacteria</taxon>
        <taxon>Pseudomonadati</taxon>
        <taxon>Bacteroidota</taxon>
        <taxon>Flavobacteriia</taxon>
        <taxon>Flavobacteriales</taxon>
        <taxon>Flavobacteriaceae</taxon>
        <taxon>Mesonia</taxon>
    </lineage>
</organism>
<feature type="coiled-coil region" evidence="1">
    <location>
        <begin position="180"/>
        <end position="207"/>
    </location>
</feature>
<feature type="transmembrane region" description="Helical" evidence="2">
    <location>
        <begin position="20"/>
        <end position="37"/>
    </location>
</feature>